<dbReference type="Gene3D" id="3.40.50.1220">
    <property type="entry name" value="TPP-binding domain"/>
    <property type="match status" value="1"/>
</dbReference>
<dbReference type="InterPro" id="IPR029061">
    <property type="entry name" value="THDP-binding"/>
</dbReference>
<reference evidence="10" key="1">
    <citation type="submission" date="2023-01" db="EMBL/GenBank/DDBJ databases">
        <authorList>
            <person name="Piombo E."/>
        </authorList>
    </citation>
    <scope>NUCLEOTIDE SEQUENCE</scope>
</reference>
<dbReference type="InterPro" id="IPR011766">
    <property type="entry name" value="TPP_enzyme_TPP-bd"/>
</dbReference>
<keyword evidence="11" id="KW-1185">Reference proteome</keyword>
<dbReference type="Gene3D" id="3.40.50.970">
    <property type="match status" value="2"/>
</dbReference>
<comment type="cofactor">
    <cofactor evidence="1">
        <name>Mg(2+)</name>
        <dbReference type="ChEBI" id="CHEBI:18420"/>
    </cofactor>
</comment>
<organism evidence="10 11">
    <name type="scientific">Clonostachys chloroleuca</name>
    <dbReference type="NCBI Taxonomy" id="1926264"/>
    <lineage>
        <taxon>Eukaryota</taxon>
        <taxon>Fungi</taxon>
        <taxon>Dikarya</taxon>
        <taxon>Ascomycota</taxon>
        <taxon>Pezizomycotina</taxon>
        <taxon>Sordariomycetes</taxon>
        <taxon>Hypocreomycetidae</taxon>
        <taxon>Hypocreales</taxon>
        <taxon>Bionectriaceae</taxon>
        <taxon>Clonostachys</taxon>
    </lineage>
</organism>
<evidence type="ECO:0008006" key="12">
    <source>
        <dbReference type="Google" id="ProtNLM"/>
    </source>
</evidence>
<dbReference type="EMBL" id="CABFNP030000690">
    <property type="protein sequence ID" value="CAI6078412.1"/>
    <property type="molecule type" value="Genomic_DNA"/>
</dbReference>
<dbReference type="GO" id="GO:0009097">
    <property type="term" value="P:isoleucine biosynthetic process"/>
    <property type="evidence" value="ECO:0007669"/>
    <property type="project" value="TreeGrafter"/>
</dbReference>
<evidence type="ECO:0000256" key="6">
    <source>
        <dbReference type="RuleBase" id="RU362132"/>
    </source>
</evidence>
<dbReference type="GO" id="GO:0009099">
    <property type="term" value="P:L-valine biosynthetic process"/>
    <property type="evidence" value="ECO:0007669"/>
    <property type="project" value="TreeGrafter"/>
</dbReference>
<dbReference type="InterPro" id="IPR029035">
    <property type="entry name" value="DHS-like_NAD/FAD-binding_dom"/>
</dbReference>
<feature type="domain" description="Thiamine pyrophosphate enzyme TPP-binding" evidence="8">
    <location>
        <begin position="421"/>
        <end position="572"/>
    </location>
</feature>
<comment type="similarity">
    <text evidence="3 6">Belongs to the TPP enzyme family.</text>
</comment>
<evidence type="ECO:0000256" key="4">
    <source>
        <dbReference type="ARBA" id="ARBA00022723"/>
    </source>
</evidence>
<keyword evidence="5 6" id="KW-0786">Thiamine pyrophosphate</keyword>
<dbReference type="Proteomes" id="UP001160390">
    <property type="component" value="Unassembled WGS sequence"/>
</dbReference>
<keyword evidence="4" id="KW-0479">Metal-binding</keyword>
<evidence type="ECO:0000259" key="7">
    <source>
        <dbReference type="Pfam" id="PF00205"/>
    </source>
</evidence>
<dbReference type="GO" id="GO:0000287">
    <property type="term" value="F:magnesium ion binding"/>
    <property type="evidence" value="ECO:0007669"/>
    <property type="project" value="InterPro"/>
</dbReference>
<evidence type="ECO:0000313" key="11">
    <source>
        <dbReference type="Proteomes" id="UP001160390"/>
    </source>
</evidence>
<evidence type="ECO:0000256" key="1">
    <source>
        <dbReference type="ARBA" id="ARBA00001946"/>
    </source>
</evidence>
<evidence type="ECO:0000256" key="2">
    <source>
        <dbReference type="ARBA" id="ARBA00001964"/>
    </source>
</evidence>
<accession>A0AA35PYE8</accession>
<feature type="domain" description="Thiamine pyrophosphate enzyme N-terminal TPP-binding" evidence="9">
    <location>
        <begin position="15"/>
        <end position="137"/>
    </location>
</feature>
<dbReference type="GO" id="GO:0030976">
    <property type="term" value="F:thiamine pyrophosphate binding"/>
    <property type="evidence" value="ECO:0007669"/>
    <property type="project" value="InterPro"/>
</dbReference>
<dbReference type="GO" id="GO:0005948">
    <property type="term" value="C:acetolactate synthase complex"/>
    <property type="evidence" value="ECO:0007669"/>
    <property type="project" value="TreeGrafter"/>
</dbReference>
<evidence type="ECO:0000256" key="3">
    <source>
        <dbReference type="ARBA" id="ARBA00007812"/>
    </source>
</evidence>
<dbReference type="SUPFAM" id="SSF52518">
    <property type="entry name" value="Thiamin diphosphate-binding fold (THDP-binding)"/>
    <property type="match status" value="2"/>
</dbReference>
<evidence type="ECO:0000259" key="9">
    <source>
        <dbReference type="Pfam" id="PF02776"/>
    </source>
</evidence>
<protein>
    <recommendedName>
        <fullName evidence="12">Pyruvate decarboxylase</fullName>
    </recommendedName>
</protein>
<name>A0AA35PYE8_9HYPO</name>
<dbReference type="CDD" id="cd02004">
    <property type="entry name" value="TPP_BZL_OCoD_HPCL"/>
    <property type="match status" value="1"/>
</dbReference>
<comment type="caution">
    <text evidence="10">The sequence shown here is derived from an EMBL/GenBank/DDBJ whole genome shotgun (WGS) entry which is preliminary data.</text>
</comment>
<evidence type="ECO:0000259" key="8">
    <source>
        <dbReference type="Pfam" id="PF02775"/>
    </source>
</evidence>
<dbReference type="InterPro" id="IPR012001">
    <property type="entry name" value="Thiamin_PyroP_enz_TPP-bd_dom"/>
</dbReference>
<dbReference type="CDD" id="cd07035">
    <property type="entry name" value="TPP_PYR_POX_like"/>
    <property type="match status" value="1"/>
</dbReference>
<dbReference type="Pfam" id="PF02775">
    <property type="entry name" value="TPP_enzyme_C"/>
    <property type="match status" value="1"/>
</dbReference>
<sequence length="612" mass="64387">MASFSLNEPSSRELSGGDLLAQSLRQAGVDVAFGLHGGHLDAFLVGCELAKIRLVDTRHETVAVQAAEAYAKFSSKIGVCFVTANSGQVVTSKSSFGNGLPGLATALADRSPILCITSSPPLRDAETNCLQGIIDQVVAAKPLTKLAVRVTNAEETPRLVSHAIRTALSGTPGPALLDFPIDVLFSPIHKPLISWGSISSPSTYGPGVNTEAVKEAKNLLELSSRPVVIAGSGATSISELSATPQARDELAKFSKAYHVPVFDTLKYSVATIPTDSPFSGGSADKLAYLQILGKKRPDLVLLLGARTGMFLGGRAGGIIPPDCKLIHVDVDGGEIGRVLPVALGAVSDCGQFLAAMNSINRENTTPTQVDEEWVKDVLSLRHLPSPFEEAPPLQPSNRLHPYHALKSVFSSVEPGCIVVLDGGEAGLWGADTLAACSPSAVVKSTGNLGFLGNGFGHALGAAIASPDRKVVSIQGDGSAGFHLMELDTYKQHGLNILTVVVNNYAWGMSLNGQDMVYGGDESARPISSLSEGAEYDQVARALGNCSAKLERIEDISEVIRRLQGQAGPSAVNLIVDRSPTHPGTEAMVGDTKDPKKIVVPYYDNLPRITYSE</sequence>
<dbReference type="GO" id="GO:0003984">
    <property type="term" value="F:acetolactate synthase activity"/>
    <property type="evidence" value="ECO:0007669"/>
    <property type="project" value="TreeGrafter"/>
</dbReference>
<dbReference type="SUPFAM" id="SSF52467">
    <property type="entry name" value="DHS-like NAD/FAD-binding domain"/>
    <property type="match status" value="1"/>
</dbReference>
<comment type="cofactor">
    <cofactor evidence="2">
        <name>thiamine diphosphate</name>
        <dbReference type="ChEBI" id="CHEBI:58937"/>
    </cofactor>
</comment>
<dbReference type="Pfam" id="PF02776">
    <property type="entry name" value="TPP_enzyme_N"/>
    <property type="match status" value="1"/>
</dbReference>
<dbReference type="GO" id="GO:0050660">
    <property type="term" value="F:flavin adenine dinucleotide binding"/>
    <property type="evidence" value="ECO:0007669"/>
    <property type="project" value="TreeGrafter"/>
</dbReference>
<dbReference type="InterPro" id="IPR000399">
    <property type="entry name" value="TPP-bd_CS"/>
</dbReference>
<feature type="domain" description="Thiamine pyrophosphate enzyme central" evidence="7">
    <location>
        <begin position="213"/>
        <end position="355"/>
    </location>
</feature>
<evidence type="ECO:0000313" key="10">
    <source>
        <dbReference type="EMBL" id="CAI6078412.1"/>
    </source>
</evidence>
<gene>
    <name evidence="10" type="ORF">CCHLO57077_00015268</name>
</gene>
<evidence type="ECO:0000256" key="5">
    <source>
        <dbReference type="ARBA" id="ARBA00023052"/>
    </source>
</evidence>
<dbReference type="InterPro" id="IPR045229">
    <property type="entry name" value="TPP_enz"/>
</dbReference>
<dbReference type="PROSITE" id="PS00187">
    <property type="entry name" value="TPP_ENZYMES"/>
    <property type="match status" value="1"/>
</dbReference>
<dbReference type="Pfam" id="PF00205">
    <property type="entry name" value="TPP_enzyme_M"/>
    <property type="match status" value="1"/>
</dbReference>
<dbReference type="PANTHER" id="PTHR18968:SF166">
    <property type="entry name" value="2-HYDROXYACYL-COA LYASE 2"/>
    <property type="match status" value="1"/>
</dbReference>
<proteinExistence type="inferred from homology"/>
<dbReference type="AlphaFoldDB" id="A0AA35PYE8"/>
<dbReference type="InterPro" id="IPR012000">
    <property type="entry name" value="Thiamin_PyroP_enz_cen_dom"/>
</dbReference>
<dbReference type="PANTHER" id="PTHR18968">
    <property type="entry name" value="THIAMINE PYROPHOSPHATE ENZYMES"/>
    <property type="match status" value="1"/>
</dbReference>